<organism evidence="3 4">
    <name type="scientific">Paralabilibaculum antarcticum</name>
    <dbReference type="NCBI Taxonomy" id="2912572"/>
    <lineage>
        <taxon>Bacteria</taxon>
        <taxon>Pseudomonadati</taxon>
        <taxon>Bacteroidota</taxon>
        <taxon>Bacteroidia</taxon>
        <taxon>Marinilabiliales</taxon>
        <taxon>Marinifilaceae</taxon>
        <taxon>Paralabilibaculum</taxon>
    </lineage>
</organism>
<keyword evidence="1" id="KW-0472">Membrane</keyword>
<feature type="domain" description="Phosphatidic acid phosphatase type 2/haloperoxidase" evidence="2">
    <location>
        <begin position="118"/>
        <end position="228"/>
    </location>
</feature>
<evidence type="ECO:0000313" key="4">
    <source>
        <dbReference type="Proteomes" id="UP001528920"/>
    </source>
</evidence>
<keyword evidence="1" id="KW-0812">Transmembrane</keyword>
<dbReference type="InterPro" id="IPR036938">
    <property type="entry name" value="PAP2/HPO_sf"/>
</dbReference>
<accession>A0ABT5VT01</accession>
<dbReference type="SUPFAM" id="SSF48317">
    <property type="entry name" value="Acid phosphatase/Vanadium-dependent haloperoxidase"/>
    <property type="match status" value="1"/>
</dbReference>
<dbReference type="PANTHER" id="PTHR14969">
    <property type="entry name" value="SPHINGOSINE-1-PHOSPHATE PHOSPHOHYDROLASE"/>
    <property type="match status" value="1"/>
</dbReference>
<dbReference type="SMART" id="SM00014">
    <property type="entry name" value="acidPPc"/>
    <property type="match status" value="1"/>
</dbReference>
<keyword evidence="1" id="KW-1133">Transmembrane helix</keyword>
<dbReference type="Gene3D" id="1.20.144.10">
    <property type="entry name" value="Phosphatidic acid phosphatase type 2/haloperoxidase"/>
    <property type="match status" value="1"/>
</dbReference>
<dbReference type="Pfam" id="PF01569">
    <property type="entry name" value="PAP2"/>
    <property type="match status" value="1"/>
</dbReference>
<sequence length="246" mass="27456">MKNIRFLLILIVILSFQLKTFSQSQDSIPYFKHSKNILNPGLGKEVFSKKNLIVFGSLLGGAFLMDEWASNTIQDNQSSFASKYTNFFNEFGEKKMVAPSILAVWAIGTVIKDERLSTTALNSGKALLTGAILTEGIKIIAGRSRPDQNKGNMHFDAFGGTNNNTKSFPSGHAFVAWAVFTPFAEEYSKWIYAIPASVSLARMYRNRHWFSDVVLGGGIGYFAGLYFHKRKNQRVLFNGNGIVIKF</sequence>
<comment type="caution">
    <text evidence="3">The sequence shown here is derived from an EMBL/GenBank/DDBJ whole genome shotgun (WGS) entry which is preliminary data.</text>
</comment>
<proteinExistence type="predicted"/>
<reference evidence="3 4" key="1">
    <citation type="submission" date="2022-01" db="EMBL/GenBank/DDBJ databases">
        <title>Labilibaculum sp. nov, a marine bacterium isolated from Antarctica.</title>
        <authorList>
            <person name="Dai W."/>
        </authorList>
    </citation>
    <scope>NUCLEOTIDE SEQUENCE [LARGE SCALE GENOMIC DNA]</scope>
    <source>
        <strain evidence="3 4">DW002</strain>
    </source>
</reference>
<keyword evidence="4" id="KW-1185">Reference proteome</keyword>
<dbReference type="PANTHER" id="PTHR14969:SF13">
    <property type="entry name" value="AT30094P"/>
    <property type="match status" value="1"/>
</dbReference>
<name>A0ABT5VT01_9BACT</name>
<feature type="transmembrane region" description="Helical" evidence="1">
    <location>
        <begin position="209"/>
        <end position="227"/>
    </location>
</feature>
<gene>
    <name evidence="3" type="ORF">L3049_11090</name>
</gene>
<dbReference type="InterPro" id="IPR000326">
    <property type="entry name" value="PAP2/HPO"/>
</dbReference>
<evidence type="ECO:0000313" key="3">
    <source>
        <dbReference type="EMBL" id="MDE5418551.1"/>
    </source>
</evidence>
<dbReference type="RefSeq" id="WP_275109877.1">
    <property type="nucleotide sequence ID" value="NZ_JAKJSC010000001.1"/>
</dbReference>
<evidence type="ECO:0000256" key="1">
    <source>
        <dbReference type="SAM" id="Phobius"/>
    </source>
</evidence>
<dbReference type="Proteomes" id="UP001528920">
    <property type="component" value="Unassembled WGS sequence"/>
</dbReference>
<dbReference type="EMBL" id="JAKJSC010000001">
    <property type="protein sequence ID" value="MDE5418551.1"/>
    <property type="molecule type" value="Genomic_DNA"/>
</dbReference>
<protein>
    <submittedName>
        <fullName evidence="3">Phosphatase PAP2 family protein</fullName>
    </submittedName>
</protein>
<evidence type="ECO:0000259" key="2">
    <source>
        <dbReference type="SMART" id="SM00014"/>
    </source>
</evidence>